<sequence>MAFKFLLSLSYDGADYAGWVIQNNAKTIQSALNKAIRLITKNDNFKTLGASKTDAGVHALDQKVVLTVDFKLEDLAKFQKALNKTLPTNIWVNSITPVEENFILREQILLKEYQYVINDDGFDLNNHRYELKWNFGMIDLEKLNQIAQLFVGQHEFKLFSGLKPTEYTTFQTYRTIHSIDVVRTNHKIILTFKAPGFIRYQIRMIVGAILNNYQNKKITTAEIQEKLQGIGSKATTVVESCGLILKKIYLK</sequence>
<feature type="binding site" evidence="4 6">
    <location>
        <position position="113"/>
    </location>
    <ligand>
        <name>substrate</name>
    </ligand>
</feature>
<dbReference type="HAMAP" id="MF_00171">
    <property type="entry name" value="TruA"/>
    <property type="match status" value="1"/>
</dbReference>
<evidence type="ECO:0000259" key="8">
    <source>
        <dbReference type="Pfam" id="PF01416"/>
    </source>
</evidence>
<dbReference type="PIRSF" id="PIRSF001430">
    <property type="entry name" value="tRNA_psdUrid_synth"/>
    <property type="match status" value="1"/>
</dbReference>
<evidence type="ECO:0000313" key="10">
    <source>
        <dbReference type="Proteomes" id="UP000239250"/>
    </source>
</evidence>
<feature type="active site" description="Nucleophile" evidence="4 5">
    <location>
        <position position="54"/>
    </location>
</feature>
<dbReference type="InterPro" id="IPR020103">
    <property type="entry name" value="PsdUridine_synth_cat_dom_sf"/>
</dbReference>
<evidence type="ECO:0000256" key="6">
    <source>
        <dbReference type="PIRSR" id="PIRSR001430-2"/>
    </source>
</evidence>
<feature type="domain" description="Pseudouridine synthase I TruA alpha/beta" evidence="8">
    <location>
        <begin position="146"/>
        <end position="247"/>
    </location>
</feature>
<comment type="similarity">
    <text evidence="1 4 7">Belongs to the tRNA pseudouridine synthase TruA family.</text>
</comment>
<accession>A0A2S0NL07</accession>
<name>A0A2S0NL07_9MOLU</name>
<dbReference type="EMBL" id="CP027019">
    <property type="protein sequence ID" value="AVP49700.1"/>
    <property type="molecule type" value="Genomic_DNA"/>
</dbReference>
<evidence type="ECO:0000313" key="9">
    <source>
        <dbReference type="EMBL" id="AVP49700.1"/>
    </source>
</evidence>
<dbReference type="EC" id="5.4.99.12" evidence="4"/>
<comment type="caution">
    <text evidence="4">Lacks conserved residue(s) required for the propagation of feature annotation.</text>
</comment>
<dbReference type="RefSeq" id="WP_303662244.1">
    <property type="nucleotide sequence ID" value="NZ_CP027019.1"/>
</dbReference>
<gene>
    <name evidence="4 9" type="primary">truA</name>
    <name evidence="9" type="ORF">C5T88_03945</name>
</gene>
<dbReference type="GO" id="GO:0003723">
    <property type="term" value="F:RNA binding"/>
    <property type="evidence" value="ECO:0007669"/>
    <property type="project" value="InterPro"/>
</dbReference>
<comment type="function">
    <text evidence="4">Formation of pseudouridine at positions 38, 39 and 40 in the anticodon stem and loop of transfer RNAs.</text>
</comment>
<comment type="subunit">
    <text evidence="4">Homodimer.</text>
</comment>
<dbReference type="InterPro" id="IPR020095">
    <property type="entry name" value="PsdUridine_synth_TruA_C"/>
</dbReference>
<dbReference type="Gene3D" id="3.30.70.660">
    <property type="entry name" value="Pseudouridine synthase I, catalytic domain, C-terminal subdomain"/>
    <property type="match status" value="1"/>
</dbReference>
<evidence type="ECO:0000256" key="3">
    <source>
        <dbReference type="ARBA" id="ARBA00023235"/>
    </source>
</evidence>
<dbReference type="Pfam" id="PF01416">
    <property type="entry name" value="PseudoU_synth_1"/>
    <property type="match status" value="2"/>
</dbReference>
<feature type="domain" description="Pseudouridine synthase I TruA alpha/beta" evidence="8">
    <location>
        <begin position="10"/>
        <end position="100"/>
    </location>
</feature>
<dbReference type="Proteomes" id="UP000239250">
    <property type="component" value="Chromosome"/>
</dbReference>
<keyword evidence="2 4" id="KW-0819">tRNA processing</keyword>
<dbReference type="InterPro" id="IPR020094">
    <property type="entry name" value="TruA/RsuA/RluB/E/F_N"/>
</dbReference>
<dbReference type="PANTHER" id="PTHR11142">
    <property type="entry name" value="PSEUDOURIDYLATE SYNTHASE"/>
    <property type="match status" value="1"/>
</dbReference>
<organism evidence="9 10">
    <name type="scientific">Williamsoniiplasma luminosum</name>
    <dbReference type="NCBI Taxonomy" id="214888"/>
    <lineage>
        <taxon>Bacteria</taxon>
        <taxon>Bacillati</taxon>
        <taxon>Mycoplasmatota</taxon>
        <taxon>Mollicutes</taxon>
        <taxon>Entomoplasmatales</taxon>
        <taxon>Williamsoniiplasma</taxon>
    </lineage>
</organism>
<evidence type="ECO:0000256" key="1">
    <source>
        <dbReference type="ARBA" id="ARBA00009375"/>
    </source>
</evidence>
<dbReference type="Gene3D" id="3.30.70.580">
    <property type="entry name" value="Pseudouridine synthase I, catalytic domain, N-terminal subdomain"/>
    <property type="match status" value="1"/>
</dbReference>
<evidence type="ECO:0000256" key="5">
    <source>
        <dbReference type="PIRSR" id="PIRSR001430-1"/>
    </source>
</evidence>
<reference evidence="10" key="1">
    <citation type="submission" date="2018-02" db="EMBL/GenBank/DDBJ databases">
        <title>Firefly genomes illuminate parallel origins of bioluminescence in beetles.</title>
        <authorList>
            <person name="Fallon T.R."/>
            <person name="Lower S.E.S."/>
            <person name="Behringer M."/>
            <person name="Weng J.-K."/>
        </authorList>
    </citation>
    <scope>NUCLEOTIDE SEQUENCE [LARGE SCALE GENOMIC DNA]</scope>
</reference>
<protein>
    <recommendedName>
        <fullName evidence="4">tRNA pseudouridine synthase A</fullName>
        <ecNumber evidence="4">5.4.99.12</ecNumber>
    </recommendedName>
    <alternativeName>
        <fullName evidence="4">tRNA pseudouridine(38-40) synthase</fullName>
    </alternativeName>
    <alternativeName>
        <fullName evidence="4">tRNA pseudouridylate synthase I</fullName>
    </alternativeName>
    <alternativeName>
        <fullName evidence="4">tRNA-uridine isomerase I</fullName>
    </alternativeName>
</protein>
<dbReference type="GO" id="GO:0031119">
    <property type="term" value="P:tRNA pseudouridine synthesis"/>
    <property type="evidence" value="ECO:0007669"/>
    <property type="project" value="UniProtKB-UniRule"/>
</dbReference>
<dbReference type="NCBIfam" id="TIGR00071">
    <property type="entry name" value="hisT_truA"/>
    <property type="match status" value="1"/>
</dbReference>
<dbReference type="GO" id="GO:0160147">
    <property type="term" value="F:tRNA pseudouridine(38-40) synthase activity"/>
    <property type="evidence" value="ECO:0007669"/>
    <property type="project" value="UniProtKB-EC"/>
</dbReference>
<dbReference type="InterPro" id="IPR001406">
    <property type="entry name" value="PsdUridine_synth_TruA"/>
</dbReference>
<evidence type="ECO:0000256" key="4">
    <source>
        <dbReference type="HAMAP-Rule" id="MF_00171"/>
    </source>
</evidence>
<evidence type="ECO:0000256" key="7">
    <source>
        <dbReference type="RuleBase" id="RU003792"/>
    </source>
</evidence>
<comment type="catalytic activity">
    <reaction evidence="4 7">
        <text>uridine(38/39/40) in tRNA = pseudouridine(38/39/40) in tRNA</text>
        <dbReference type="Rhea" id="RHEA:22376"/>
        <dbReference type="Rhea" id="RHEA-COMP:10085"/>
        <dbReference type="Rhea" id="RHEA-COMP:10087"/>
        <dbReference type="ChEBI" id="CHEBI:65314"/>
        <dbReference type="ChEBI" id="CHEBI:65315"/>
        <dbReference type="EC" id="5.4.99.12"/>
    </reaction>
</comment>
<dbReference type="PANTHER" id="PTHR11142:SF0">
    <property type="entry name" value="TRNA PSEUDOURIDINE SYNTHASE-LIKE 1"/>
    <property type="match status" value="1"/>
</dbReference>
<proteinExistence type="inferred from homology"/>
<keyword evidence="3 4" id="KW-0413">Isomerase</keyword>
<dbReference type="AlphaFoldDB" id="A0A2S0NL07"/>
<dbReference type="InterPro" id="IPR020097">
    <property type="entry name" value="PsdUridine_synth_TruA_a/b_dom"/>
</dbReference>
<evidence type="ECO:0000256" key="2">
    <source>
        <dbReference type="ARBA" id="ARBA00022694"/>
    </source>
</evidence>
<dbReference type="SUPFAM" id="SSF55120">
    <property type="entry name" value="Pseudouridine synthase"/>
    <property type="match status" value="1"/>
</dbReference>